<feature type="transmembrane region" description="Helical" evidence="11">
    <location>
        <begin position="54"/>
        <end position="72"/>
    </location>
</feature>
<evidence type="ECO:0000256" key="1">
    <source>
        <dbReference type="ARBA" id="ARBA00004141"/>
    </source>
</evidence>
<dbReference type="SUPFAM" id="SSF53850">
    <property type="entry name" value="Periplasmic binding protein-like II"/>
    <property type="match status" value="1"/>
</dbReference>
<keyword evidence="5" id="KW-0406">Ion transport</keyword>
<evidence type="ECO:0000313" key="14">
    <source>
        <dbReference type="RefSeq" id="XP_060672814.1"/>
    </source>
</evidence>
<dbReference type="GeneID" id="132803584"/>
<dbReference type="InterPro" id="IPR015683">
    <property type="entry name" value="Ionotropic_Glu_rcpt"/>
</dbReference>
<feature type="transmembrane region" description="Helical" evidence="11">
    <location>
        <begin position="84"/>
        <end position="108"/>
    </location>
</feature>
<evidence type="ECO:0000256" key="4">
    <source>
        <dbReference type="ARBA" id="ARBA00022989"/>
    </source>
</evidence>
<keyword evidence="7" id="KW-0675">Receptor</keyword>
<dbReference type="RefSeq" id="XP_060672814.1">
    <property type="nucleotide sequence ID" value="XM_060816831.1"/>
</dbReference>
<keyword evidence="3 11" id="KW-0812">Transmembrane</keyword>
<evidence type="ECO:0000256" key="11">
    <source>
        <dbReference type="SAM" id="Phobius"/>
    </source>
</evidence>
<evidence type="ECO:0000259" key="12">
    <source>
        <dbReference type="SMART" id="SM00079"/>
    </source>
</evidence>
<reference evidence="14" key="1">
    <citation type="submission" date="2025-08" db="UniProtKB">
        <authorList>
            <consortium name="RefSeq"/>
        </authorList>
    </citation>
    <scope>IDENTIFICATION</scope>
    <source>
        <tissue evidence="14">Seedling</tissue>
    </source>
</reference>
<keyword evidence="13" id="KW-1185">Reference proteome</keyword>
<sequence>MLVKVKVDQRKNIWIFLKPLRWDLWLTCGAAFLFTGIVVWILEHHSDTDLRDPPVQRLSTNFLFFFLTPLLVNGKKVKNNWTKFVLVIWVFVILIITQSYTASLATILTVQRMQPLFADINELRMNNYVGYRKNSYVRDLLTGQLNFNESRLKSYVSLEEFHQALSKGSKNGGVDAIIDEIPFFKLFLSKYCSGYTMAGPIYKSDGFGFAFQIGSPLVPYISRAILNVTEDYKKMQELERCFDHLNICQNSSSISSENSPSLSASSFGGLFIITGVASLFPCLICLVKFHSNNLPTETISLLWSKISHLVGRLFYGDLPLRTQSSMIYRDDEHEASILRNTGDNLQSHSTFISQGLEMAASDEENESQHVDSQPFIN</sequence>
<gene>
    <name evidence="14" type="primary">LOC132803584</name>
</gene>
<dbReference type="SMART" id="SM00079">
    <property type="entry name" value="PBPe"/>
    <property type="match status" value="1"/>
</dbReference>
<keyword evidence="8" id="KW-0325">Glycoprotein</keyword>
<evidence type="ECO:0000256" key="6">
    <source>
        <dbReference type="ARBA" id="ARBA00023136"/>
    </source>
</evidence>
<keyword evidence="2" id="KW-0813">Transport</keyword>
<protein>
    <submittedName>
        <fullName evidence="14">Glutamate receptor 2.8-like</fullName>
    </submittedName>
</protein>
<keyword evidence="10" id="KW-0407">Ion channel</keyword>
<evidence type="ECO:0000256" key="8">
    <source>
        <dbReference type="ARBA" id="ARBA00023180"/>
    </source>
</evidence>
<dbReference type="PANTHER" id="PTHR18966">
    <property type="entry name" value="IONOTROPIC GLUTAMATE RECEPTOR"/>
    <property type="match status" value="1"/>
</dbReference>
<keyword evidence="4 11" id="KW-1133">Transmembrane helix</keyword>
<evidence type="ECO:0000256" key="3">
    <source>
        <dbReference type="ARBA" id="ARBA00022692"/>
    </source>
</evidence>
<organism evidence="13 14">
    <name type="scientific">Ziziphus jujuba</name>
    <name type="common">Chinese jujube</name>
    <name type="synonym">Ziziphus sativa</name>
    <dbReference type="NCBI Taxonomy" id="326968"/>
    <lineage>
        <taxon>Eukaryota</taxon>
        <taxon>Viridiplantae</taxon>
        <taxon>Streptophyta</taxon>
        <taxon>Embryophyta</taxon>
        <taxon>Tracheophyta</taxon>
        <taxon>Spermatophyta</taxon>
        <taxon>Magnoliopsida</taxon>
        <taxon>eudicotyledons</taxon>
        <taxon>Gunneridae</taxon>
        <taxon>Pentapetalae</taxon>
        <taxon>rosids</taxon>
        <taxon>fabids</taxon>
        <taxon>Rosales</taxon>
        <taxon>Rhamnaceae</taxon>
        <taxon>Paliureae</taxon>
        <taxon>Ziziphus</taxon>
    </lineage>
</organism>
<dbReference type="Proteomes" id="UP001652623">
    <property type="component" value="Chromosome 1"/>
</dbReference>
<proteinExistence type="predicted"/>
<keyword evidence="9" id="KW-1071">Ligand-gated ion channel</keyword>
<keyword evidence="6 11" id="KW-0472">Membrane</keyword>
<dbReference type="Pfam" id="PF00060">
    <property type="entry name" value="Lig_chan"/>
    <property type="match status" value="1"/>
</dbReference>
<evidence type="ECO:0000256" key="10">
    <source>
        <dbReference type="ARBA" id="ARBA00023303"/>
    </source>
</evidence>
<evidence type="ECO:0000313" key="13">
    <source>
        <dbReference type="Proteomes" id="UP001652623"/>
    </source>
</evidence>
<name>A0ABM4A7V3_ZIZJJ</name>
<evidence type="ECO:0000256" key="5">
    <source>
        <dbReference type="ARBA" id="ARBA00023065"/>
    </source>
</evidence>
<feature type="transmembrane region" description="Helical" evidence="11">
    <location>
        <begin position="20"/>
        <end position="42"/>
    </location>
</feature>
<evidence type="ECO:0000256" key="9">
    <source>
        <dbReference type="ARBA" id="ARBA00023286"/>
    </source>
</evidence>
<evidence type="ECO:0000256" key="2">
    <source>
        <dbReference type="ARBA" id="ARBA00022448"/>
    </source>
</evidence>
<dbReference type="Gene3D" id="1.10.287.70">
    <property type="match status" value="1"/>
</dbReference>
<dbReference type="InterPro" id="IPR001320">
    <property type="entry name" value="Iontro_rcpt_C"/>
</dbReference>
<evidence type="ECO:0000256" key="7">
    <source>
        <dbReference type="ARBA" id="ARBA00023170"/>
    </source>
</evidence>
<comment type="subcellular location">
    <subcellularLocation>
        <location evidence="1">Membrane</location>
        <topology evidence="1">Multi-pass membrane protein</topology>
    </subcellularLocation>
</comment>
<feature type="domain" description="Ionotropic glutamate receptor C-terminal" evidence="12">
    <location>
        <begin position="51"/>
        <end position="244"/>
    </location>
</feature>
<accession>A0ABM4A7V3</accession>